<dbReference type="GO" id="GO:0071025">
    <property type="term" value="P:RNA surveillance"/>
    <property type="evidence" value="ECO:0007669"/>
    <property type="project" value="InterPro"/>
</dbReference>
<dbReference type="InterPro" id="IPR042226">
    <property type="entry name" value="eFR1_2_sf"/>
</dbReference>
<accession>A0A832ZWG2</accession>
<dbReference type="PANTHER" id="PTHR10853">
    <property type="entry name" value="PELOTA"/>
    <property type="match status" value="1"/>
</dbReference>
<comment type="similarity">
    <text evidence="3">Belongs to the eukaryotic release factor 1 family. Pelota subfamily.</text>
</comment>
<reference evidence="7" key="1">
    <citation type="journal article" date="2020" name="ISME J.">
        <title>Gammaproteobacteria mediating utilization of methyl-, sulfur- and petroleum organic compounds in deep ocean hydrothermal plumes.</title>
        <authorList>
            <person name="Zhou Z."/>
            <person name="Liu Y."/>
            <person name="Pan J."/>
            <person name="Cron B.R."/>
            <person name="Toner B.M."/>
            <person name="Anantharaman K."/>
            <person name="Breier J.A."/>
            <person name="Dick G.J."/>
            <person name="Li M."/>
        </authorList>
    </citation>
    <scope>NUCLEOTIDE SEQUENCE</scope>
    <source>
        <strain evidence="7">SZUA-1515</strain>
    </source>
</reference>
<organism evidence="7 8">
    <name type="scientific">Caldiarchaeum subterraneum</name>
    <dbReference type="NCBI Taxonomy" id="311458"/>
    <lineage>
        <taxon>Archaea</taxon>
        <taxon>Nitrososphaerota</taxon>
        <taxon>Candidatus Caldarchaeales</taxon>
        <taxon>Candidatus Caldarchaeaceae</taxon>
        <taxon>Candidatus Caldarchaeum</taxon>
    </lineage>
</organism>
<dbReference type="InterPro" id="IPR058547">
    <property type="entry name" value="Pelota_N"/>
</dbReference>
<evidence type="ECO:0000259" key="6">
    <source>
        <dbReference type="SMART" id="SM01194"/>
    </source>
</evidence>
<protein>
    <recommendedName>
        <fullName evidence="6">eRF1/Pelota-like N-terminal domain-containing protein</fullName>
    </recommendedName>
</protein>
<dbReference type="GO" id="GO:0070966">
    <property type="term" value="P:nuclear-transcribed mRNA catabolic process, no-go decay"/>
    <property type="evidence" value="ECO:0007669"/>
    <property type="project" value="InterPro"/>
</dbReference>
<dbReference type="AlphaFoldDB" id="A0A832ZWG2"/>
<evidence type="ECO:0000313" key="8">
    <source>
        <dbReference type="Proteomes" id="UP000608579"/>
    </source>
</evidence>
<evidence type="ECO:0000256" key="4">
    <source>
        <dbReference type="ARBA" id="ARBA00022490"/>
    </source>
</evidence>
<evidence type="ECO:0000256" key="3">
    <source>
        <dbReference type="ARBA" id="ARBA00009504"/>
    </source>
</evidence>
<dbReference type="PANTHER" id="PTHR10853:SF0">
    <property type="entry name" value="PROTEIN PELOTA HOMOLOG"/>
    <property type="match status" value="1"/>
</dbReference>
<proteinExistence type="inferred from homology"/>
<dbReference type="Gene3D" id="2.30.30.870">
    <property type="entry name" value="Pelota, domain A"/>
    <property type="match status" value="1"/>
</dbReference>
<dbReference type="SUPFAM" id="SSF55315">
    <property type="entry name" value="L30e-like"/>
    <property type="match status" value="1"/>
</dbReference>
<dbReference type="InterPro" id="IPR005142">
    <property type="entry name" value="eRF1_3"/>
</dbReference>
<evidence type="ECO:0000256" key="2">
    <source>
        <dbReference type="ARBA" id="ARBA00004496"/>
    </source>
</evidence>
<dbReference type="SUPFAM" id="SSF159065">
    <property type="entry name" value="Dom34/Pelota N-terminal domain-like"/>
    <property type="match status" value="1"/>
</dbReference>
<dbReference type="Pfam" id="PF26356">
    <property type="entry name" value="Pelota_N"/>
    <property type="match status" value="1"/>
</dbReference>
<dbReference type="SMART" id="SM01194">
    <property type="entry name" value="eRF1_1"/>
    <property type="match status" value="1"/>
</dbReference>
<dbReference type="GO" id="GO:0046872">
    <property type="term" value="F:metal ion binding"/>
    <property type="evidence" value="ECO:0007669"/>
    <property type="project" value="UniProtKB-KW"/>
</dbReference>
<dbReference type="Proteomes" id="UP000608579">
    <property type="component" value="Unassembled WGS sequence"/>
</dbReference>
<dbReference type="InterPro" id="IPR038069">
    <property type="entry name" value="Pelota/DOM34_N"/>
</dbReference>
<dbReference type="InterPro" id="IPR004405">
    <property type="entry name" value="TF_pelota"/>
</dbReference>
<dbReference type="Gene3D" id="3.30.1330.30">
    <property type="match status" value="1"/>
</dbReference>
<comment type="subcellular location">
    <subcellularLocation>
        <location evidence="2">Cytoplasm</location>
    </subcellularLocation>
</comment>
<evidence type="ECO:0000313" key="7">
    <source>
        <dbReference type="EMBL" id="HIQ30114.1"/>
    </source>
</evidence>
<dbReference type="GO" id="GO:0032790">
    <property type="term" value="P:ribosome disassembly"/>
    <property type="evidence" value="ECO:0007669"/>
    <property type="project" value="TreeGrafter"/>
</dbReference>
<dbReference type="Gene3D" id="3.30.420.60">
    <property type="entry name" value="eRF1 domain 2"/>
    <property type="match status" value="1"/>
</dbReference>
<keyword evidence="4" id="KW-0963">Cytoplasm</keyword>
<evidence type="ECO:0000256" key="5">
    <source>
        <dbReference type="ARBA" id="ARBA00022723"/>
    </source>
</evidence>
<feature type="domain" description="eRF1/Pelota-like N-terminal" evidence="6">
    <location>
        <begin position="1"/>
        <end position="124"/>
    </location>
</feature>
<dbReference type="GO" id="GO:0070481">
    <property type="term" value="P:nuclear-transcribed mRNA catabolic process, non-stop decay"/>
    <property type="evidence" value="ECO:0007669"/>
    <property type="project" value="InterPro"/>
</dbReference>
<keyword evidence="5" id="KW-0479">Metal-binding</keyword>
<sequence length="361" mass="40547">MRVVRVDDVKRRVEVVPETTLDLLNLFRLVSVGDVLHSYTTREMKKERADGSYDSERIRVKIAIEVEKKTLEPMTRRVAFLGRIIYESRDAGLEGKYHSIRLTTGQAVTIESRRDFHRIRSFANYYNSRRTDAGVGVILLLVDDEGVAVSRIDGTGLKKLYEKRLPASGKEEPEKRLEMVTRLYSGAAEAVEEEVKRMGGGAELLIFGPSVFVSEYINFLKRSRRELLGFVRKSGEATAGEAGVEELLRSGRLREYADRLKIVSDAEAVEKLLATMARDPAMVALGVEEVLKAVEAGAAELLLVAEDFLWWHLVEERVEKLLEYAEATRADLRVVSSGLEATEKLQSLGGVAAVLRYPMRL</sequence>
<dbReference type="GO" id="GO:0005737">
    <property type="term" value="C:cytoplasm"/>
    <property type="evidence" value="ECO:0007669"/>
    <property type="project" value="UniProtKB-SubCell"/>
</dbReference>
<dbReference type="GO" id="GO:0070651">
    <property type="term" value="P:nonfunctional rRNA decay"/>
    <property type="evidence" value="ECO:0007669"/>
    <property type="project" value="TreeGrafter"/>
</dbReference>
<gene>
    <name evidence="7" type="ORF">EYH45_06085</name>
</gene>
<comment type="cofactor">
    <cofactor evidence="1">
        <name>a divalent metal cation</name>
        <dbReference type="ChEBI" id="CHEBI:60240"/>
    </cofactor>
</comment>
<dbReference type="EMBL" id="DQVM01000114">
    <property type="protein sequence ID" value="HIQ30114.1"/>
    <property type="molecule type" value="Genomic_DNA"/>
</dbReference>
<evidence type="ECO:0000256" key="1">
    <source>
        <dbReference type="ARBA" id="ARBA00001968"/>
    </source>
</evidence>
<dbReference type="InterPro" id="IPR005140">
    <property type="entry name" value="eRF1_Pelota-like_N"/>
</dbReference>
<dbReference type="InterPro" id="IPR029064">
    <property type="entry name" value="Ribosomal_eL30-like_sf"/>
</dbReference>
<dbReference type="Pfam" id="PF03465">
    <property type="entry name" value="eRF1_3"/>
    <property type="match status" value="1"/>
</dbReference>
<name>A0A832ZWG2_CALS0</name>
<comment type="caution">
    <text evidence="7">The sequence shown here is derived from an EMBL/GenBank/DDBJ whole genome shotgun (WGS) entry which is preliminary data.</text>
</comment>